<evidence type="ECO:0000256" key="4">
    <source>
        <dbReference type="ARBA" id="ARBA00023172"/>
    </source>
</evidence>
<dbReference type="InterPro" id="IPR004107">
    <property type="entry name" value="Integrase_SAM-like_N"/>
</dbReference>
<proteinExistence type="inferred from homology"/>
<dbReference type="InterPro" id="IPR002104">
    <property type="entry name" value="Integrase_catalytic"/>
</dbReference>
<name>A0A1M7YMJ8_9BACT</name>
<dbReference type="STRING" id="1121416.SAMN02745220_05285"/>
<dbReference type="GO" id="GO:0006310">
    <property type="term" value="P:DNA recombination"/>
    <property type="evidence" value="ECO:0007669"/>
    <property type="project" value="UniProtKB-KW"/>
</dbReference>
<evidence type="ECO:0000259" key="7">
    <source>
        <dbReference type="PROSITE" id="PS51900"/>
    </source>
</evidence>
<gene>
    <name evidence="8" type="ORF">SAMN02745220_05285</name>
</gene>
<dbReference type="PANTHER" id="PTHR30349:SF41">
    <property type="entry name" value="INTEGRASE_RECOMBINASE PROTEIN MJ0367-RELATED"/>
    <property type="match status" value="1"/>
</dbReference>
<evidence type="ECO:0000313" key="9">
    <source>
        <dbReference type="Proteomes" id="UP000184603"/>
    </source>
</evidence>
<dbReference type="OrthoDB" id="5496704at2"/>
<dbReference type="Gene3D" id="1.10.443.10">
    <property type="entry name" value="Intergrase catalytic core"/>
    <property type="match status" value="1"/>
</dbReference>
<dbReference type="InterPro" id="IPR013762">
    <property type="entry name" value="Integrase-like_cat_sf"/>
</dbReference>
<keyword evidence="2" id="KW-0229">DNA integration</keyword>
<evidence type="ECO:0000256" key="1">
    <source>
        <dbReference type="ARBA" id="ARBA00008857"/>
    </source>
</evidence>
<dbReference type="Gene3D" id="1.10.150.130">
    <property type="match status" value="1"/>
</dbReference>
<feature type="domain" description="Core-binding (CB)" evidence="7">
    <location>
        <begin position="1"/>
        <end position="82"/>
    </location>
</feature>
<dbReference type="EMBL" id="FRFE01000073">
    <property type="protein sequence ID" value="SHO53756.1"/>
    <property type="molecule type" value="Genomic_DNA"/>
</dbReference>
<sequence>MNMTESILNYRLFLKRKNFSSLTIKNYLHRLKLFFSWLAVPVESTTVKEVKLYIDYLLEKQMAPRSINCHLSSVRLFYGYLQDEEGISTVNPVVTGLMMRESHPLPRYLPDSDVELFLNHVASKRDFVIFMLMLRCGLRVQEVINLTLDVIDYRRSQILVRAGKGAKDRMVFISNDAAIALAKYLRVRLVTKEKHIFLVEKGRCRGRPISVRAVQKRVELYAKLCGVPVTCHRLRHTMATQLLNANADLVSIQEILGHTKIKTTQRYSKLSNLKAQQDYFQAMDLVIARTVINQLE</sequence>
<evidence type="ECO:0000259" key="6">
    <source>
        <dbReference type="PROSITE" id="PS51898"/>
    </source>
</evidence>
<dbReference type="RefSeq" id="WP_073617258.1">
    <property type="nucleotide sequence ID" value="NZ_FRFE01000073.1"/>
</dbReference>
<organism evidence="8 9">
    <name type="scientific">Desulfopila aestuarii DSM 18488</name>
    <dbReference type="NCBI Taxonomy" id="1121416"/>
    <lineage>
        <taxon>Bacteria</taxon>
        <taxon>Pseudomonadati</taxon>
        <taxon>Thermodesulfobacteriota</taxon>
        <taxon>Desulfobulbia</taxon>
        <taxon>Desulfobulbales</taxon>
        <taxon>Desulfocapsaceae</taxon>
        <taxon>Desulfopila</taxon>
    </lineage>
</organism>
<evidence type="ECO:0000256" key="3">
    <source>
        <dbReference type="ARBA" id="ARBA00023125"/>
    </source>
</evidence>
<dbReference type="Pfam" id="PF02899">
    <property type="entry name" value="Phage_int_SAM_1"/>
    <property type="match status" value="1"/>
</dbReference>
<dbReference type="PANTHER" id="PTHR30349">
    <property type="entry name" value="PHAGE INTEGRASE-RELATED"/>
    <property type="match status" value="1"/>
</dbReference>
<evidence type="ECO:0000313" key="8">
    <source>
        <dbReference type="EMBL" id="SHO53756.1"/>
    </source>
</evidence>
<feature type="domain" description="Tyr recombinase" evidence="6">
    <location>
        <begin position="104"/>
        <end position="280"/>
    </location>
</feature>
<dbReference type="GO" id="GO:0015074">
    <property type="term" value="P:DNA integration"/>
    <property type="evidence" value="ECO:0007669"/>
    <property type="project" value="UniProtKB-KW"/>
</dbReference>
<protein>
    <submittedName>
        <fullName evidence="8">Integrase/recombinase XerD</fullName>
    </submittedName>
</protein>
<reference evidence="8 9" key="1">
    <citation type="submission" date="2016-12" db="EMBL/GenBank/DDBJ databases">
        <authorList>
            <person name="Song W.-J."/>
            <person name="Kurnit D.M."/>
        </authorList>
    </citation>
    <scope>NUCLEOTIDE SEQUENCE [LARGE SCALE GENOMIC DNA]</scope>
    <source>
        <strain evidence="8 9">DSM 18488</strain>
    </source>
</reference>
<dbReference type="PROSITE" id="PS51900">
    <property type="entry name" value="CB"/>
    <property type="match status" value="1"/>
</dbReference>
<keyword evidence="9" id="KW-1185">Reference proteome</keyword>
<dbReference type="Pfam" id="PF00589">
    <property type="entry name" value="Phage_integrase"/>
    <property type="match status" value="1"/>
</dbReference>
<dbReference type="PROSITE" id="PS51898">
    <property type="entry name" value="TYR_RECOMBINASE"/>
    <property type="match status" value="1"/>
</dbReference>
<dbReference type="AlphaFoldDB" id="A0A1M7YMJ8"/>
<dbReference type="InterPro" id="IPR011010">
    <property type="entry name" value="DNA_brk_join_enz"/>
</dbReference>
<keyword evidence="4" id="KW-0233">DNA recombination</keyword>
<dbReference type="InterPro" id="IPR050090">
    <property type="entry name" value="Tyrosine_recombinase_XerCD"/>
</dbReference>
<dbReference type="SUPFAM" id="SSF56349">
    <property type="entry name" value="DNA breaking-rejoining enzymes"/>
    <property type="match status" value="1"/>
</dbReference>
<evidence type="ECO:0000256" key="5">
    <source>
        <dbReference type="PROSITE-ProRule" id="PRU01248"/>
    </source>
</evidence>
<evidence type="ECO:0000256" key="2">
    <source>
        <dbReference type="ARBA" id="ARBA00022908"/>
    </source>
</evidence>
<comment type="similarity">
    <text evidence="1">Belongs to the 'phage' integrase family.</text>
</comment>
<dbReference type="Proteomes" id="UP000184603">
    <property type="component" value="Unassembled WGS sequence"/>
</dbReference>
<keyword evidence="3 5" id="KW-0238">DNA-binding</keyword>
<accession>A0A1M7YMJ8</accession>
<dbReference type="InterPro" id="IPR044068">
    <property type="entry name" value="CB"/>
</dbReference>
<dbReference type="GO" id="GO:0003677">
    <property type="term" value="F:DNA binding"/>
    <property type="evidence" value="ECO:0007669"/>
    <property type="project" value="UniProtKB-UniRule"/>
</dbReference>
<dbReference type="InterPro" id="IPR010998">
    <property type="entry name" value="Integrase_recombinase_N"/>
</dbReference>